<dbReference type="SUPFAM" id="SSF49562">
    <property type="entry name" value="C2 domain (Calcium/lipid-binding domain, CaLB)"/>
    <property type="match status" value="2"/>
</dbReference>
<dbReference type="InterPro" id="IPR000008">
    <property type="entry name" value="C2_dom"/>
</dbReference>
<dbReference type="Proteomes" id="UP000225706">
    <property type="component" value="Unassembled WGS sequence"/>
</dbReference>
<feature type="transmembrane region" description="Helical" evidence="1">
    <location>
        <begin position="28"/>
        <end position="50"/>
    </location>
</feature>
<sequence length="398" mass="45342">MKIADNFPPLKSPVETVDAENRTHHLQWAFILAVVGGGLLFSIVVVFFVWRTRARCKNCPNENNNLPERTISRVSFKIPQPKIEPILIPTQSRYPQKENDEFEPLLDPEIYREEVTEEGSPFQGSARLSFSLCYDKFSEELKVCLIRATRLTPIGENVTVTPYVKIFLLPDKKRKAQSRVLRRTSNPQFHEDFVFMVSPVDLPNRTLEFTVCEFDRFSRQQVIGHVRYPLRGVNDLNSVQGTGEIWVDINNEDLKSGVDKGELLFSLQFLPTSCRLTVAVLKAKELKLNGEDTDLDPYVQVSMIMGGKSVKKRKTIVKKRTVFPIYNEAFVFSILPSCLDRVSFMLSVYTVPRLGGSKKLIGRAVVGPYMYSTGQGLSHWNDMIASPRNPVAQWHTLI</sequence>
<organism evidence="3 4">
    <name type="scientific">Stylophora pistillata</name>
    <name type="common">Smooth cauliflower coral</name>
    <dbReference type="NCBI Taxonomy" id="50429"/>
    <lineage>
        <taxon>Eukaryota</taxon>
        <taxon>Metazoa</taxon>
        <taxon>Cnidaria</taxon>
        <taxon>Anthozoa</taxon>
        <taxon>Hexacorallia</taxon>
        <taxon>Scleractinia</taxon>
        <taxon>Astrocoeniina</taxon>
        <taxon>Pocilloporidae</taxon>
        <taxon>Stylophora</taxon>
    </lineage>
</organism>
<dbReference type="EMBL" id="LSMT01000006">
    <property type="protein sequence ID" value="PFX34099.1"/>
    <property type="molecule type" value="Genomic_DNA"/>
</dbReference>
<proteinExistence type="predicted"/>
<dbReference type="InterPro" id="IPR035892">
    <property type="entry name" value="C2_domain_sf"/>
</dbReference>
<dbReference type="PANTHER" id="PTHR10024:SF374">
    <property type="entry name" value="C2 DOMAIN-CONTAINING PROTEIN"/>
    <property type="match status" value="1"/>
</dbReference>
<dbReference type="CDD" id="cd00276">
    <property type="entry name" value="C2B_Synaptotagmin"/>
    <property type="match status" value="1"/>
</dbReference>
<dbReference type="PROSITE" id="PS50004">
    <property type="entry name" value="C2"/>
    <property type="match status" value="2"/>
</dbReference>
<dbReference type="GO" id="GO:0005509">
    <property type="term" value="F:calcium ion binding"/>
    <property type="evidence" value="ECO:0007669"/>
    <property type="project" value="TreeGrafter"/>
</dbReference>
<keyword evidence="1" id="KW-1133">Transmembrane helix</keyword>
<dbReference type="GO" id="GO:0017156">
    <property type="term" value="P:calcium-ion regulated exocytosis"/>
    <property type="evidence" value="ECO:0007669"/>
    <property type="project" value="TreeGrafter"/>
</dbReference>
<keyword evidence="4" id="KW-1185">Reference proteome</keyword>
<dbReference type="SMART" id="SM00239">
    <property type="entry name" value="C2"/>
    <property type="match status" value="2"/>
</dbReference>
<keyword evidence="1" id="KW-0472">Membrane</keyword>
<dbReference type="GO" id="GO:0030276">
    <property type="term" value="F:clathrin binding"/>
    <property type="evidence" value="ECO:0007669"/>
    <property type="project" value="TreeGrafter"/>
</dbReference>
<dbReference type="GO" id="GO:0000149">
    <property type="term" value="F:SNARE binding"/>
    <property type="evidence" value="ECO:0007669"/>
    <property type="project" value="TreeGrafter"/>
</dbReference>
<keyword evidence="1" id="KW-0812">Transmembrane</keyword>
<dbReference type="PANTHER" id="PTHR10024">
    <property type="entry name" value="SYNAPTOTAGMIN"/>
    <property type="match status" value="1"/>
</dbReference>
<evidence type="ECO:0000256" key="1">
    <source>
        <dbReference type="SAM" id="Phobius"/>
    </source>
</evidence>
<reference evidence="4" key="1">
    <citation type="journal article" date="2017" name="bioRxiv">
        <title>Comparative analysis of the genomes of Stylophora pistillata and Acropora digitifera provides evidence for extensive differences between species of corals.</title>
        <authorList>
            <person name="Voolstra C.R."/>
            <person name="Li Y."/>
            <person name="Liew Y.J."/>
            <person name="Baumgarten S."/>
            <person name="Zoccola D."/>
            <person name="Flot J.-F."/>
            <person name="Tambutte S."/>
            <person name="Allemand D."/>
            <person name="Aranda M."/>
        </authorList>
    </citation>
    <scope>NUCLEOTIDE SEQUENCE [LARGE SCALE GENOMIC DNA]</scope>
</reference>
<comment type="caution">
    <text evidence="3">The sequence shown here is derived from an EMBL/GenBank/DDBJ whole genome shotgun (WGS) entry which is preliminary data.</text>
</comment>
<dbReference type="AlphaFoldDB" id="A0A2B4SY44"/>
<dbReference type="GO" id="GO:0005544">
    <property type="term" value="F:calcium-dependent phospholipid binding"/>
    <property type="evidence" value="ECO:0007669"/>
    <property type="project" value="TreeGrafter"/>
</dbReference>
<dbReference type="GO" id="GO:0070382">
    <property type="term" value="C:exocytic vesicle"/>
    <property type="evidence" value="ECO:0007669"/>
    <property type="project" value="TreeGrafter"/>
</dbReference>
<evidence type="ECO:0000313" key="4">
    <source>
        <dbReference type="Proteomes" id="UP000225706"/>
    </source>
</evidence>
<evidence type="ECO:0000313" key="3">
    <source>
        <dbReference type="EMBL" id="PFX34099.1"/>
    </source>
</evidence>
<feature type="domain" description="C2" evidence="2">
    <location>
        <begin position="259"/>
        <end position="381"/>
    </location>
</feature>
<dbReference type="Gene3D" id="2.60.40.150">
    <property type="entry name" value="C2 domain"/>
    <property type="match status" value="2"/>
</dbReference>
<dbReference type="Pfam" id="PF00168">
    <property type="entry name" value="C2"/>
    <property type="match status" value="2"/>
</dbReference>
<protein>
    <submittedName>
        <fullName evidence="3">Synaptotagmin-1</fullName>
    </submittedName>
</protein>
<dbReference type="GO" id="GO:0001786">
    <property type="term" value="F:phosphatidylserine binding"/>
    <property type="evidence" value="ECO:0007669"/>
    <property type="project" value="TreeGrafter"/>
</dbReference>
<accession>A0A2B4SY44</accession>
<evidence type="ECO:0000259" key="2">
    <source>
        <dbReference type="PROSITE" id="PS50004"/>
    </source>
</evidence>
<gene>
    <name evidence="3" type="primary">SYT1</name>
    <name evidence="3" type="ORF">AWC38_SpisGene924</name>
</gene>
<dbReference type="GO" id="GO:0005886">
    <property type="term" value="C:plasma membrane"/>
    <property type="evidence" value="ECO:0007669"/>
    <property type="project" value="TreeGrafter"/>
</dbReference>
<dbReference type="OrthoDB" id="10259057at2759"/>
<dbReference type="STRING" id="50429.A0A2B4SY44"/>
<feature type="domain" description="C2" evidence="2">
    <location>
        <begin position="124"/>
        <end position="243"/>
    </location>
</feature>
<name>A0A2B4SY44_STYPI</name>